<feature type="binding site" evidence="17">
    <location>
        <position position="355"/>
    </location>
    <ligand>
        <name>UDP-N-acetyl-alpha-D-glucosamine</name>
        <dbReference type="ChEBI" id="CHEBI:57705"/>
    </ligand>
</feature>
<dbReference type="NCBIfam" id="TIGR01173">
    <property type="entry name" value="glmU"/>
    <property type="match status" value="1"/>
</dbReference>
<comment type="caution">
    <text evidence="17">Lacks conserved residue(s) required for the propagation of feature annotation.</text>
</comment>
<organism evidence="20 21">
    <name type="scientific">Helicobacter suis</name>
    <dbReference type="NCBI Taxonomy" id="104628"/>
    <lineage>
        <taxon>Bacteria</taxon>
        <taxon>Pseudomonadati</taxon>
        <taxon>Campylobacterota</taxon>
        <taxon>Epsilonproteobacteria</taxon>
        <taxon>Campylobacterales</taxon>
        <taxon>Helicobacteraceae</taxon>
        <taxon>Helicobacter</taxon>
    </lineage>
</organism>
<comment type="subunit">
    <text evidence="17">Homotrimer.</text>
</comment>
<dbReference type="UniPathway" id="UPA00113">
    <property type="reaction ID" value="UER00532"/>
</dbReference>
<dbReference type="GO" id="GO:0009252">
    <property type="term" value="P:peptidoglycan biosynthetic process"/>
    <property type="evidence" value="ECO:0007669"/>
    <property type="project" value="UniProtKB-UniRule"/>
</dbReference>
<evidence type="ECO:0000256" key="15">
    <source>
        <dbReference type="ARBA" id="ARBA00048493"/>
    </source>
</evidence>
<feature type="binding site" evidence="17">
    <location>
        <position position="226"/>
    </location>
    <ligand>
        <name>Mg(2+)</name>
        <dbReference type="ChEBI" id="CHEBI:18420"/>
    </ligand>
</feature>
<feature type="binding site" evidence="17">
    <location>
        <position position="169"/>
    </location>
    <ligand>
        <name>UDP-N-acetyl-alpha-D-glucosamine</name>
        <dbReference type="ChEBI" id="CHEBI:57705"/>
    </ligand>
</feature>
<dbReference type="EMBL" id="AP019774">
    <property type="protein sequence ID" value="BCD69761.1"/>
    <property type="molecule type" value="Genomic_DNA"/>
</dbReference>
<evidence type="ECO:0000256" key="17">
    <source>
        <dbReference type="HAMAP-Rule" id="MF_01631"/>
    </source>
</evidence>
<proteinExistence type="inferred from homology"/>
<dbReference type="NCBIfam" id="NF010939">
    <property type="entry name" value="PRK14359.1"/>
    <property type="match status" value="1"/>
</dbReference>
<evidence type="ECO:0000313" key="19">
    <source>
        <dbReference type="EMBL" id="BCD46006.1"/>
    </source>
</evidence>
<evidence type="ECO:0000256" key="13">
    <source>
        <dbReference type="ARBA" id="ARBA00023316"/>
    </source>
</evidence>
<dbReference type="Proteomes" id="UP000509742">
    <property type="component" value="Chromosome"/>
</dbReference>
<feature type="binding site" evidence="17">
    <location>
        <position position="108"/>
    </location>
    <ligand>
        <name>Mg(2+)</name>
        <dbReference type="ChEBI" id="CHEBI:18420"/>
    </ligand>
</feature>
<evidence type="ECO:0000256" key="2">
    <source>
        <dbReference type="ARBA" id="ARBA00007947"/>
    </source>
</evidence>
<evidence type="ECO:0000256" key="1">
    <source>
        <dbReference type="ARBA" id="ARBA00007707"/>
    </source>
</evidence>
<evidence type="ECO:0000256" key="7">
    <source>
        <dbReference type="ARBA" id="ARBA00022737"/>
    </source>
</evidence>
<evidence type="ECO:0000256" key="3">
    <source>
        <dbReference type="ARBA" id="ARBA00022490"/>
    </source>
</evidence>
<evidence type="ECO:0000313" key="20">
    <source>
        <dbReference type="EMBL" id="BCD69761.1"/>
    </source>
</evidence>
<keyword evidence="4 17" id="KW-0808">Transferase</keyword>
<evidence type="ECO:0000313" key="22">
    <source>
        <dbReference type="Proteomes" id="UP000509742"/>
    </source>
</evidence>
<reference evidence="20 21" key="1">
    <citation type="submission" date="2019-06" db="EMBL/GenBank/DDBJ databases">
        <title>Complete genome sequence of Helicobacter suis SNTW101c.</title>
        <authorList>
            <person name="Rimbara E."/>
            <person name="Suzuki M."/>
            <person name="Matsui H."/>
            <person name="Nakamura M."/>
            <person name="Mori S."/>
            <person name="Shibayama K."/>
        </authorList>
    </citation>
    <scope>NUCLEOTIDE SEQUENCE [LARGE SCALE GENOMIC DNA]</scope>
    <source>
        <strain evidence="20 21">SNTW101c</strain>
    </source>
</reference>
<keyword evidence="9 17" id="KW-0133">Cell shape</keyword>
<feature type="region of interest" description="Linker" evidence="17">
    <location>
        <begin position="229"/>
        <end position="249"/>
    </location>
</feature>
<feature type="binding site" evidence="17">
    <location>
        <position position="22"/>
    </location>
    <ligand>
        <name>UDP-N-acetyl-alpha-D-glucosamine</name>
        <dbReference type="ChEBI" id="CHEBI:57705"/>
    </ligand>
</feature>
<feature type="region of interest" description="Pyrophosphorylase" evidence="17">
    <location>
        <begin position="1"/>
        <end position="228"/>
    </location>
</feature>
<dbReference type="GO" id="GO:0003977">
    <property type="term" value="F:UDP-N-acetylglucosamine diphosphorylase activity"/>
    <property type="evidence" value="ECO:0007669"/>
    <property type="project" value="UniProtKB-UniRule"/>
</dbReference>
<dbReference type="GO" id="GO:0016020">
    <property type="term" value="C:membrane"/>
    <property type="evidence" value="ECO:0007669"/>
    <property type="project" value="GOC"/>
</dbReference>
<feature type="binding site" evidence="17">
    <location>
        <position position="344"/>
    </location>
    <ligand>
        <name>UDP-N-acetyl-alpha-D-glucosamine</name>
        <dbReference type="ChEBI" id="CHEBI:57705"/>
    </ligand>
</feature>
<feature type="domain" description="MobA-like NTP transferase" evidence="18">
    <location>
        <begin position="5"/>
        <end position="125"/>
    </location>
</feature>
<evidence type="ECO:0000256" key="11">
    <source>
        <dbReference type="ARBA" id="ARBA00023268"/>
    </source>
</evidence>
<evidence type="ECO:0000256" key="12">
    <source>
        <dbReference type="ARBA" id="ARBA00023315"/>
    </source>
</evidence>
<dbReference type="GO" id="GO:0009245">
    <property type="term" value="P:lipid A biosynthetic process"/>
    <property type="evidence" value="ECO:0007669"/>
    <property type="project" value="UniProtKB-UniRule"/>
</dbReference>
<evidence type="ECO:0000256" key="16">
    <source>
        <dbReference type="ARBA" id="ARBA00049628"/>
    </source>
</evidence>
<dbReference type="PANTHER" id="PTHR43584">
    <property type="entry name" value="NUCLEOTIDYL TRANSFERASE"/>
    <property type="match status" value="1"/>
</dbReference>
<comment type="similarity">
    <text evidence="1 17">In the C-terminal section; belongs to the transferase hexapeptide repeat family.</text>
</comment>
<keyword evidence="12 17" id="KW-0012">Acyltransferase</keyword>
<dbReference type="AlphaFoldDB" id="A0A6J4CWP4"/>
<comment type="pathway">
    <text evidence="17">Nucleotide-sugar biosynthesis; UDP-N-acetyl-alpha-D-glucosamine biosynthesis; UDP-N-acetyl-alpha-D-glucosamine from N-acetyl-alpha-D-glucosamine 1-phosphate: step 1/1.</text>
</comment>
<dbReference type="Proteomes" id="UP000317935">
    <property type="component" value="Chromosome"/>
</dbReference>
<dbReference type="HAMAP" id="MF_01631">
    <property type="entry name" value="GlmU"/>
    <property type="match status" value="1"/>
</dbReference>
<reference evidence="19 22" key="2">
    <citation type="submission" date="2020-04" db="EMBL/GenBank/DDBJ databases">
        <title>Genomic analysis of gastric non-Helicobacter pylori Helicobacters isolated in Japan.</title>
        <authorList>
            <person name="Suzuki M."/>
            <person name="Rimbara E."/>
        </authorList>
    </citation>
    <scope>NUCLEOTIDE SEQUENCE [LARGE SCALE GENOMIC DNA]</scope>
    <source>
        <strain evidence="19 22">NHP19-0020</strain>
    </source>
</reference>
<dbReference type="InterPro" id="IPR005882">
    <property type="entry name" value="Bifunctional_GlmU"/>
</dbReference>
<dbReference type="GO" id="GO:0008360">
    <property type="term" value="P:regulation of cell shape"/>
    <property type="evidence" value="ECO:0007669"/>
    <property type="project" value="UniProtKB-KW"/>
</dbReference>
<dbReference type="Gene3D" id="3.90.550.10">
    <property type="entry name" value="Spore Coat Polysaccharide Biosynthesis Protein SpsA, Chain A"/>
    <property type="match status" value="1"/>
</dbReference>
<feature type="binding site" evidence="17">
    <location>
        <position position="140"/>
    </location>
    <ligand>
        <name>UDP-N-acetyl-alpha-D-glucosamine</name>
        <dbReference type="ChEBI" id="CHEBI:57705"/>
    </ligand>
</feature>
<comment type="similarity">
    <text evidence="2 17">In the N-terminal section; belongs to the N-acetylglucosamine-1-phosphate uridyltransferase family.</text>
</comment>
<dbReference type="EC" id="2.3.1.157" evidence="17"/>
<feature type="binding site" evidence="17">
    <location>
        <position position="383"/>
    </location>
    <ligand>
        <name>acetyl-CoA</name>
        <dbReference type="ChEBI" id="CHEBI:57288"/>
    </ligand>
</feature>
<dbReference type="InterPro" id="IPR029044">
    <property type="entry name" value="Nucleotide-diphossugar_trans"/>
</dbReference>
<feature type="binding site" evidence="17">
    <location>
        <position position="418"/>
    </location>
    <ligand>
        <name>acetyl-CoA</name>
        <dbReference type="ChEBI" id="CHEBI:57288"/>
    </ligand>
</feature>
<feature type="binding site" evidence="17">
    <location>
        <position position="330"/>
    </location>
    <ligand>
        <name>UDP-N-acetyl-alpha-D-glucosamine</name>
        <dbReference type="ChEBI" id="CHEBI:57705"/>
    </ligand>
</feature>
<feature type="binding site" evidence="17">
    <location>
        <position position="313"/>
    </location>
    <ligand>
        <name>UDP-N-acetyl-alpha-D-glucosamine</name>
        <dbReference type="ChEBI" id="CHEBI:57705"/>
    </ligand>
</feature>
<dbReference type="GO" id="GO:0006048">
    <property type="term" value="P:UDP-N-acetylglucosamine biosynthetic process"/>
    <property type="evidence" value="ECO:0007669"/>
    <property type="project" value="UniProtKB-UniPathway"/>
</dbReference>
<gene>
    <name evidence="17 20" type="primary">glmU</name>
    <name evidence="19" type="ORF">NHP190020_10450</name>
    <name evidence="20" type="ORF">SNTW_04060</name>
</gene>
<protein>
    <recommendedName>
        <fullName evidence="17">Bifunctional protein GlmU</fullName>
    </recommendedName>
    <domain>
        <recommendedName>
            <fullName evidence="17">UDP-N-acetylglucosamine pyrophosphorylase</fullName>
            <ecNumber evidence="17">2.7.7.23</ecNumber>
        </recommendedName>
        <alternativeName>
            <fullName evidence="17">N-acetylglucosamine-1-phosphate uridyltransferase</fullName>
        </alternativeName>
    </domain>
    <domain>
        <recommendedName>
            <fullName evidence="17">Glucosamine-1-phosphate N-acetyltransferase</fullName>
            <ecNumber evidence="17">2.3.1.157</ecNumber>
        </recommendedName>
    </domain>
</protein>
<keyword evidence="3 17" id="KW-0963">Cytoplasm</keyword>
<keyword evidence="6 17" id="KW-0479">Metal-binding</keyword>
<feature type="binding site" evidence="17">
    <location>
        <begin position="82"/>
        <end position="83"/>
    </location>
    <ligand>
        <name>UDP-N-acetyl-alpha-D-glucosamine</name>
        <dbReference type="ChEBI" id="CHEBI:57705"/>
    </ligand>
</feature>
<comment type="subcellular location">
    <subcellularLocation>
        <location evidence="17">Cytoplasm</location>
    </subcellularLocation>
</comment>
<dbReference type="OrthoDB" id="9775031at2"/>
<evidence type="ECO:0000256" key="8">
    <source>
        <dbReference type="ARBA" id="ARBA00022842"/>
    </source>
</evidence>
<evidence type="ECO:0000256" key="6">
    <source>
        <dbReference type="ARBA" id="ARBA00022723"/>
    </source>
</evidence>
<name>A0A6J4CWP4_9HELI</name>
<dbReference type="Pfam" id="PF12804">
    <property type="entry name" value="NTP_transf_3"/>
    <property type="match status" value="1"/>
</dbReference>
<evidence type="ECO:0000256" key="10">
    <source>
        <dbReference type="ARBA" id="ARBA00022984"/>
    </source>
</evidence>
<dbReference type="GO" id="GO:0005737">
    <property type="term" value="C:cytoplasm"/>
    <property type="evidence" value="ECO:0007669"/>
    <property type="project" value="UniProtKB-SubCell"/>
</dbReference>
<dbReference type="InterPro" id="IPR050065">
    <property type="entry name" value="GlmU-like"/>
</dbReference>
<dbReference type="PANTHER" id="PTHR43584:SF3">
    <property type="entry name" value="BIFUNCTIONAL PROTEIN GLMU"/>
    <property type="match status" value="1"/>
</dbReference>
<dbReference type="GO" id="GO:0000287">
    <property type="term" value="F:magnesium ion binding"/>
    <property type="evidence" value="ECO:0007669"/>
    <property type="project" value="UniProtKB-UniRule"/>
</dbReference>
<dbReference type="SUPFAM" id="SSF53448">
    <property type="entry name" value="Nucleotide-diphospho-sugar transferases"/>
    <property type="match status" value="1"/>
</dbReference>
<dbReference type="RefSeq" id="WP_073115605.1">
    <property type="nucleotide sequence ID" value="NZ_AP019774.1"/>
</dbReference>
<keyword evidence="13 17" id="KW-0961">Cell wall biogenesis/degradation</keyword>
<accession>A0A6J4CWP4</accession>
<keyword evidence="10 17" id="KW-0573">Peptidoglycan synthesis</keyword>
<feature type="binding site" evidence="17">
    <location>
        <position position="401"/>
    </location>
    <ligand>
        <name>acetyl-CoA</name>
        <dbReference type="ChEBI" id="CHEBI:57288"/>
    </ligand>
</feature>
<keyword evidence="8 17" id="KW-0460">Magnesium</keyword>
<evidence type="ECO:0000256" key="5">
    <source>
        <dbReference type="ARBA" id="ARBA00022695"/>
    </source>
</evidence>
<feature type="region of interest" description="N-acetyltransferase" evidence="17">
    <location>
        <begin position="250"/>
        <end position="438"/>
    </location>
</feature>
<evidence type="ECO:0000256" key="4">
    <source>
        <dbReference type="ARBA" id="ARBA00022679"/>
    </source>
</evidence>
<comment type="pathway">
    <text evidence="17">Nucleotide-sugar biosynthesis; UDP-N-acetyl-alpha-D-glucosamine biosynthesis; N-acetyl-alpha-D-glucosamine 1-phosphate from alpha-D-glucosamine 6-phosphate (route II): step 2/2.</text>
</comment>
<comment type="function">
    <text evidence="16 17">Catalyzes the last two sequential reactions in the de novo biosynthetic pathway for UDP-N-acetylglucosamine (UDP-GlcNAc). The C-terminal domain catalyzes the transfer of acetyl group from acetyl coenzyme A to glucosamine-1-phosphate (GlcN-1-P) to produce N-acetylglucosamine-1-phosphate (GlcNAc-1-P), which is converted into UDP-GlcNAc by the transfer of uridine 5-monophosphate (from uridine 5-triphosphate), a reaction catalyzed by the N-terminal domain.</text>
</comment>
<dbReference type="EMBL" id="AP023036">
    <property type="protein sequence ID" value="BCD46006.1"/>
    <property type="molecule type" value="Genomic_DNA"/>
</dbReference>
<comment type="cofactor">
    <cofactor evidence="17">
        <name>Mg(2+)</name>
        <dbReference type="ChEBI" id="CHEBI:18420"/>
    </cofactor>
    <text evidence="17">Binds 1 Mg(2+) ion per subunit.</text>
</comment>
<evidence type="ECO:0000256" key="14">
    <source>
        <dbReference type="ARBA" id="ARBA00048247"/>
    </source>
</evidence>
<dbReference type="EC" id="2.7.7.23" evidence="17"/>
<dbReference type="InterPro" id="IPR011004">
    <property type="entry name" value="Trimer_LpxA-like_sf"/>
</dbReference>
<feature type="binding site" evidence="17">
    <location>
        <position position="154"/>
    </location>
    <ligand>
        <name>UDP-N-acetyl-alpha-D-glucosamine</name>
        <dbReference type="ChEBI" id="CHEBI:57705"/>
    </ligand>
</feature>
<sequence>MAVSVVILAAGKGTRMRSSLPKVLHKICGQEMLLWILQEALCISDDVHVILQHQHEKIEAVIKKAFKDTPFSLHLQNPNFPGTGGALMNEDKNPLKTAHSHVLVLNADMPLITKEALQPFINKANNAIGVFKLENPAGYGRVQLKQGKVKAIIEEKDANTTTLALDTLNAGVYLFDQALLNTFLPKLDNLNAQKEYYLTQLVQLATQAGVEFTPVFVNPTYFLGVNSQSERAKAEEVMLKRLRQSAMDLGVCMHLEHTIYLEKGVVFEGNCILEQGVCLIGPCYLKDAHIKAHSVIEQSTIIASSVGPLAHIRPGCSIIDSHVGNFVEIKNAQLSGVKAGHLSYLGDCQIQRGTNIGAGVITCNYDGKNKHSITIGENVFIGSDTQLIAPLNIPSHVLIGAGSSVSQEMQEGDLVLTRAPQINKAQGYYRFFNKTPKV</sequence>
<dbReference type="UniPathway" id="UPA00973"/>
<evidence type="ECO:0000313" key="21">
    <source>
        <dbReference type="Proteomes" id="UP000317935"/>
    </source>
</evidence>
<dbReference type="GO" id="GO:0071555">
    <property type="term" value="P:cell wall organization"/>
    <property type="evidence" value="ECO:0007669"/>
    <property type="project" value="UniProtKB-KW"/>
</dbReference>
<feature type="binding site" evidence="17">
    <location>
        <position position="226"/>
    </location>
    <ligand>
        <name>UDP-N-acetyl-alpha-D-glucosamine</name>
        <dbReference type="ChEBI" id="CHEBI:57705"/>
    </ligand>
</feature>
<dbReference type="GO" id="GO:0019134">
    <property type="term" value="F:glucosamine-1-phosphate N-acetyltransferase activity"/>
    <property type="evidence" value="ECO:0007669"/>
    <property type="project" value="UniProtKB-UniRule"/>
</dbReference>
<feature type="binding site" evidence="17">
    <location>
        <position position="358"/>
    </location>
    <ligand>
        <name>acetyl-CoA</name>
        <dbReference type="ChEBI" id="CHEBI:57288"/>
    </ligand>
</feature>
<keyword evidence="5 17" id="KW-0548">Nucleotidyltransferase</keyword>
<dbReference type="GO" id="GO:0000902">
    <property type="term" value="P:cell morphogenesis"/>
    <property type="evidence" value="ECO:0007669"/>
    <property type="project" value="UniProtKB-UniRule"/>
</dbReference>
<keyword evidence="7 17" id="KW-0677">Repeat</keyword>
<dbReference type="SUPFAM" id="SSF51161">
    <property type="entry name" value="Trimeric LpxA-like enzymes"/>
    <property type="match status" value="1"/>
</dbReference>
<dbReference type="Gene3D" id="2.160.10.10">
    <property type="entry name" value="Hexapeptide repeat proteins"/>
    <property type="match status" value="1"/>
</dbReference>
<comment type="pathway">
    <text evidence="17">Bacterial outer membrane biogenesis; LPS lipid A biosynthesis.</text>
</comment>
<comment type="catalytic activity">
    <reaction evidence="14 17">
        <text>alpha-D-glucosamine 1-phosphate + acetyl-CoA = N-acetyl-alpha-D-glucosamine 1-phosphate + CoA + H(+)</text>
        <dbReference type="Rhea" id="RHEA:13725"/>
        <dbReference type="ChEBI" id="CHEBI:15378"/>
        <dbReference type="ChEBI" id="CHEBI:57287"/>
        <dbReference type="ChEBI" id="CHEBI:57288"/>
        <dbReference type="ChEBI" id="CHEBI:57776"/>
        <dbReference type="ChEBI" id="CHEBI:58516"/>
        <dbReference type="EC" id="2.3.1.157"/>
    </reaction>
</comment>
<keyword evidence="11 17" id="KW-0511">Multifunctional enzyme</keyword>
<feature type="active site" description="Proton acceptor" evidence="17">
    <location>
        <position position="341"/>
    </location>
</feature>
<comment type="catalytic activity">
    <reaction evidence="15 17">
        <text>N-acetyl-alpha-D-glucosamine 1-phosphate + UTP + H(+) = UDP-N-acetyl-alpha-D-glucosamine + diphosphate</text>
        <dbReference type="Rhea" id="RHEA:13509"/>
        <dbReference type="ChEBI" id="CHEBI:15378"/>
        <dbReference type="ChEBI" id="CHEBI:33019"/>
        <dbReference type="ChEBI" id="CHEBI:46398"/>
        <dbReference type="ChEBI" id="CHEBI:57705"/>
        <dbReference type="ChEBI" id="CHEBI:57776"/>
        <dbReference type="EC" id="2.7.7.23"/>
    </reaction>
</comment>
<feature type="binding site" evidence="17">
    <location>
        <begin position="364"/>
        <end position="365"/>
    </location>
    <ligand>
        <name>acetyl-CoA</name>
        <dbReference type="ChEBI" id="CHEBI:57288"/>
    </ligand>
</feature>
<evidence type="ECO:0000259" key="18">
    <source>
        <dbReference type="Pfam" id="PF12804"/>
    </source>
</evidence>
<dbReference type="InterPro" id="IPR025877">
    <property type="entry name" value="MobA-like_NTP_Trfase"/>
</dbReference>
<feature type="binding site" evidence="17">
    <location>
        <begin position="8"/>
        <end position="11"/>
    </location>
    <ligand>
        <name>UDP-N-acetyl-alpha-D-glucosamine</name>
        <dbReference type="ChEBI" id="CHEBI:57705"/>
    </ligand>
</feature>
<keyword evidence="22" id="KW-1185">Reference proteome</keyword>
<evidence type="ECO:0000256" key="9">
    <source>
        <dbReference type="ARBA" id="ARBA00022960"/>
    </source>
</evidence>